<sequence length="415" mass="44770">MPTATLGVPRRDRQGCDYEAYVPDPIANRAFVLHGDTAADIADAERAVAQLQRSARSLADSEAVARLLLRAEAVASSRIEGLEIGGRRLLKAQLARGLGEDPGDVTATEVLNNIDAMRWAVDTVAAEPRVTVEHLLEIHRRLLAGTRLEHVGGVVRTQQNWIGGSSHNPCAAAFIPPPHEYLDDLLADLCAFCNDDALPAVAQAAIAHAQFETMHPFVDGNGRTGRALIHVVLKRRGLVTTAVPPVSLVLATLADDYVSGLTATRYRSDPSATEAVEGINRWVSLFSAATTRAVDDAQQYEDRVRALQSQWRDAVGRARSDSAVLRLIDALPGAPLVTVQSAAALIDRSIQATNEAIRRLEAAGVLQQTTVGKRNRGFEAAELVRAFNAFERQLASPDADTLTSPPTRTVPYRPQ</sequence>
<feature type="region of interest" description="Disordered" evidence="1">
    <location>
        <begin position="396"/>
        <end position="415"/>
    </location>
</feature>
<keyword evidence="4" id="KW-1185">Reference proteome</keyword>
<protein>
    <submittedName>
        <fullName evidence="3">Fic family protein</fullName>
    </submittedName>
</protein>
<gene>
    <name evidence="3" type="ORF">LRS13_06010</name>
</gene>
<reference evidence="4" key="1">
    <citation type="submission" date="2021-11" db="EMBL/GenBank/DDBJ databases">
        <title>Cultivation dependent microbiological survey of springs from the worlds oldest radium mine currently devoted to the extraction of radon-saturated water.</title>
        <authorList>
            <person name="Kapinusova G."/>
            <person name="Smrhova T."/>
            <person name="Strejcek M."/>
            <person name="Suman J."/>
            <person name="Jani K."/>
            <person name="Pajer P."/>
            <person name="Uhlik O."/>
        </authorList>
    </citation>
    <scope>NUCLEOTIDE SEQUENCE [LARGE SCALE GENOMIC DNA]</scope>
    <source>
        <strain evidence="4">J379</strain>
    </source>
</reference>
<name>A0ABY5PKC6_9ACTN</name>
<accession>A0ABY5PKC6</accession>
<evidence type="ECO:0000313" key="3">
    <source>
        <dbReference type="EMBL" id="UUY05081.1"/>
    </source>
</evidence>
<dbReference type="PANTHER" id="PTHR13504">
    <property type="entry name" value="FIDO DOMAIN-CONTAINING PROTEIN DDB_G0283145"/>
    <property type="match status" value="1"/>
</dbReference>
<dbReference type="InterPro" id="IPR040198">
    <property type="entry name" value="Fido_containing"/>
</dbReference>
<dbReference type="PROSITE" id="PS51459">
    <property type="entry name" value="FIDO"/>
    <property type="match status" value="1"/>
</dbReference>
<evidence type="ECO:0000256" key="1">
    <source>
        <dbReference type="SAM" id="MobiDB-lite"/>
    </source>
</evidence>
<evidence type="ECO:0000259" key="2">
    <source>
        <dbReference type="PROSITE" id="PS51459"/>
    </source>
</evidence>
<dbReference type="PANTHER" id="PTHR13504:SF38">
    <property type="entry name" value="FIDO DOMAIN-CONTAINING PROTEIN"/>
    <property type="match status" value="1"/>
</dbReference>
<dbReference type="Pfam" id="PF13784">
    <property type="entry name" value="Fic_N"/>
    <property type="match status" value="1"/>
</dbReference>
<dbReference type="InterPro" id="IPR036597">
    <property type="entry name" value="Fido-like_dom_sf"/>
</dbReference>
<dbReference type="Pfam" id="PF02661">
    <property type="entry name" value="Fic"/>
    <property type="match status" value="1"/>
</dbReference>
<dbReference type="InterPro" id="IPR025758">
    <property type="entry name" value="Fic/DOC_N"/>
</dbReference>
<dbReference type="EMBL" id="CP088295">
    <property type="protein sequence ID" value="UUY05081.1"/>
    <property type="molecule type" value="Genomic_DNA"/>
</dbReference>
<evidence type="ECO:0000313" key="4">
    <source>
        <dbReference type="Proteomes" id="UP001058860"/>
    </source>
</evidence>
<dbReference type="RefSeq" id="WP_353865549.1">
    <property type="nucleotide sequence ID" value="NZ_CP088295.1"/>
</dbReference>
<organism evidence="3 4">
    <name type="scientific">Svornostia abyssi</name>
    <dbReference type="NCBI Taxonomy" id="2898438"/>
    <lineage>
        <taxon>Bacteria</taxon>
        <taxon>Bacillati</taxon>
        <taxon>Actinomycetota</taxon>
        <taxon>Thermoleophilia</taxon>
        <taxon>Solirubrobacterales</taxon>
        <taxon>Baekduiaceae</taxon>
        <taxon>Svornostia</taxon>
    </lineage>
</organism>
<dbReference type="Gene3D" id="1.10.3290.10">
    <property type="entry name" value="Fido-like domain"/>
    <property type="match status" value="1"/>
</dbReference>
<feature type="domain" description="Fido" evidence="2">
    <location>
        <begin position="130"/>
        <end position="285"/>
    </location>
</feature>
<dbReference type="Proteomes" id="UP001058860">
    <property type="component" value="Chromosome"/>
</dbReference>
<dbReference type="InterPro" id="IPR003812">
    <property type="entry name" value="Fido"/>
</dbReference>
<proteinExistence type="predicted"/>
<dbReference type="SUPFAM" id="SSF140931">
    <property type="entry name" value="Fic-like"/>
    <property type="match status" value="1"/>
</dbReference>